<feature type="region of interest" description="Disordered" evidence="7">
    <location>
        <begin position="1"/>
        <end position="154"/>
    </location>
</feature>
<protein>
    <recommendedName>
        <fullName evidence="10">Centromere protein X</fullName>
    </recommendedName>
</protein>
<evidence type="ECO:0000256" key="6">
    <source>
        <dbReference type="ARBA" id="ARBA00023242"/>
    </source>
</evidence>
<feature type="compositionally biased region" description="Acidic residues" evidence="7">
    <location>
        <begin position="61"/>
        <end position="70"/>
    </location>
</feature>
<dbReference type="InterPro" id="IPR009072">
    <property type="entry name" value="Histone-fold"/>
</dbReference>
<evidence type="ECO:0000256" key="4">
    <source>
        <dbReference type="ARBA" id="ARBA00023125"/>
    </source>
</evidence>
<keyword evidence="5" id="KW-0234">DNA repair</keyword>
<dbReference type="Pfam" id="PF09415">
    <property type="entry name" value="CENP-X"/>
    <property type="match status" value="1"/>
</dbReference>
<evidence type="ECO:0000256" key="7">
    <source>
        <dbReference type="SAM" id="MobiDB-lite"/>
    </source>
</evidence>
<sequence>MPPRKEPKESVVYPSSKRKTPAFKPLRPSKVQRTGSETSVKPKSAAKKPAAAKRAKSVPVDDSEEEDGVEDLTTQKTRGGVGSEDEDSETLEDDPLAAATKSKTKQKPTSKNAAPRRKDSTRDPSPMSISSNNDNEPPDDDAPPTPSQSDSVPSIPQPLLVRLLHEAFADKNTKIDTHAIQVLQKYVEIFVREAMARTEAEKKEAAARGDCSDMDAGWLEVEDLEKVVAGLLLDF</sequence>
<organism evidence="8 9">
    <name type="scientific">Zasmidium cellare</name>
    <name type="common">Wine cellar mold</name>
    <name type="synonym">Racodium cellare</name>
    <dbReference type="NCBI Taxonomy" id="395010"/>
    <lineage>
        <taxon>Eukaryota</taxon>
        <taxon>Fungi</taxon>
        <taxon>Dikarya</taxon>
        <taxon>Ascomycota</taxon>
        <taxon>Pezizomycotina</taxon>
        <taxon>Dothideomycetes</taxon>
        <taxon>Dothideomycetidae</taxon>
        <taxon>Mycosphaerellales</taxon>
        <taxon>Mycosphaerellaceae</taxon>
        <taxon>Zasmidium</taxon>
    </lineage>
</organism>
<feature type="compositionally biased region" description="Acidic residues" evidence="7">
    <location>
        <begin position="83"/>
        <end position="95"/>
    </location>
</feature>
<proteinExistence type="inferred from homology"/>
<evidence type="ECO:0000313" key="9">
    <source>
        <dbReference type="Proteomes" id="UP001305779"/>
    </source>
</evidence>
<keyword evidence="4" id="KW-0238">DNA-binding</keyword>
<evidence type="ECO:0000256" key="1">
    <source>
        <dbReference type="ARBA" id="ARBA00004123"/>
    </source>
</evidence>
<accession>A0ABR0ESQ7</accession>
<evidence type="ECO:0008006" key="10">
    <source>
        <dbReference type="Google" id="ProtNLM"/>
    </source>
</evidence>
<dbReference type="EMBL" id="JAXOVC010000002">
    <property type="protein sequence ID" value="KAK4504646.1"/>
    <property type="molecule type" value="Genomic_DNA"/>
</dbReference>
<name>A0ABR0ESQ7_ZASCE</name>
<evidence type="ECO:0000256" key="3">
    <source>
        <dbReference type="ARBA" id="ARBA00022763"/>
    </source>
</evidence>
<dbReference type="Gene3D" id="1.10.20.10">
    <property type="entry name" value="Histone, subunit A"/>
    <property type="match status" value="1"/>
</dbReference>
<evidence type="ECO:0000256" key="5">
    <source>
        <dbReference type="ARBA" id="ARBA00023204"/>
    </source>
</evidence>
<dbReference type="PANTHER" id="PTHR28680">
    <property type="entry name" value="CENTROMERE PROTEIN X"/>
    <property type="match status" value="1"/>
</dbReference>
<keyword evidence="6" id="KW-0539">Nucleus</keyword>
<dbReference type="CDD" id="cd22921">
    <property type="entry name" value="HFD_CENP-X"/>
    <property type="match status" value="1"/>
</dbReference>
<reference evidence="8 9" key="1">
    <citation type="journal article" date="2023" name="G3 (Bethesda)">
        <title>A chromosome-level genome assembly of Zasmidium syzygii isolated from banana leaves.</title>
        <authorList>
            <person name="van Westerhoven A.C."/>
            <person name="Mehrabi R."/>
            <person name="Talebi R."/>
            <person name="Steentjes M.B.F."/>
            <person name="Corcolon B."/>
            <person name="Chong P.A."/>
            <person name="Kema G.H.J."/>
            <person name="Seidl M.F."/>
        </authorList>
    </citation>
    <scope>NUCLEOTIDE SEQUENCE [LARGE SCALE GENOMIC DNA]</scope>
    <source>
        <strain evidence="8 9">P124</strain>
    </source>
</reference>
<comment type="subcellular location">
    <subcellularLocation>
        <location evidence="1">Nucleus</location>
    </subcellularLocation>
</comment>
<keyword evidence="9" id="KW-1185">Reference proteome</keyword>
<feature type="compositionally biased region" description="Basic residues" evidence="7">
    <location>
        <begin position="44"/>
        <end position="56"/>
    </location>
</feature>
<dbReference type="PANTHER" id="PTHR28680:SF1">
    <property type="entry name" value="CENTROMERE PROTEIN X"/>
    <property type="match status" value="1"/>
</dbReference>
<keyword evidence="3" id="KW-0227">DNA damage</keyword>
<dbReference type="Proteomes" id="UP001305779">
    <property type="component" value="Unassembled WGS sequence"/>
</dbReference>
<dbReference type="InterPro" id="IPR018552">
    <property type="entry name" value="CENP-X"/>
</dbReference>
<evidence type="ECO:0000256" key="2">
    <source>
        <dbReference type="ARBA" id="ARBA00009359"/>
    </source>
</evidence>
<evidence type="ECO:0000313" key="8">
    <source>
        <dbReference type="EMBL" id="KAK4504646.1"/>
    </source>
</evidence>
<comment type="similarity">
    <text evidence="2">Belongs to the CENP-X/MHF2 family.</text>
</comment>
<comment type="caution">
    <text evidence="8">The sequence shown here is derived from an EMBL/GenBank/DDBJ whole genome shotgun (WGS) entry which is preliminary data.</text>
</comment>
<gene>
    <name evidence="8" type="ORF">PRZ48_002607</name>
</gene>